<sequence>MTYQPVSTSRGHGIAVTTTVLAVLCAGVNLLAAASAVLVHLFFELLDAVQNWDSLKPESGREQSSVLFVAAAAVLIIAAVGLIVGAVQLMLRKTSGQIAVVVSAVISAVALIATPLAWATAMTLSIAPLITAGLALLPGIRHWCRGLG</sequence>
<reference evidence="3" key="1">
    <citation type="journal article" date="2016" name="Genome Announc.">
        <title>Draft Genome Sequences of Five Rapidly Growing Mycobacterium Species, M. thermoresistibile, M. fortuitum subsp. acetamidolyticum, M. canariasense, M. brisbanense, and M. novocastrense.</title>
        <authorList>
            <person name="Katahira K."/>
            <person name="Ogura Y."/>
            <person name="Gotoh Y."/>
            <person name="Hayashi T."/>
        </authorList>
    </citation>
    <scope>NUCLEOTIDE SEQUENCE [LARGE SCALE GENOMIC DNA]</scope>
    <source>
        <strain evidence="3">JCM15654</strain>
    </source>
</reference>
<dbReference type="EMBL" id="BCSX01000007">
    <property type="protein sequence ID" value="GAS86416.1"/>
    <property type="molecule type" value="Genomic_DNA"/>
</dbReference>
<feature type="transmembrane region" description="Helical" evidence="1">
    <location>
        <begin position="20"/>
        <end position="46"/>
    </location>
</feature>
<feature type="transmembrane region" description="Helical" evidence="1">
    <location>
        <begin position="124"/>
        <end position="144"/>
    </location>
</feature>
<gene>
    <name evidence="2" type="ORF">RMCB_0512</name>
</gene>
<keyword evidence="1" id="KW-1133">Transmembrane helix</keyword>
<dbReference type="RefSeq" id="WP_201028218.1">
    <property type="nucleotide sequence ID" value="NZ_BCSX01000007.1"/>
</dbReference>
<keyword evidence="3" id="KW-1185">Reference proteome</keyword>
<reference evidence="3" key="2">
    <citation type="submission" date="2016-02" db="EMBL/GenBank/DDBJ databases">
        <title>Draft genome sequence of five rapidly growing Mycobacterium species.</title>
        <authorList>
            <person name="Katahira K."/>
            <person name="Gotou Y."/>
            <person name="Iida K."/>
            <person name="Ogura Y."/>
            <person name="Hayashi T."/>
        </authorList>
    </citation>
    <scope>NUCLEOTIDE SEQUENCE [LARGE SCALE GENOMIC DNA]</scope>
    <source>
        <strain evidence="3">JCM15654</strain>
    </source>
</reference>
<evidence type="ECO:0008006" key="4">
    <source>
        <dbReference type="Google" id="ProtNLM"/>
    </source>
</evidence>
<feature type="transmembrane region" description="Helical" evidence="1">
    <location>
        <begin position="98"/>
        <end position="118"/>
    </location>
</feature>
<evidence type="ECO:0000313" key="3">
    <source>
        <dbReference type="Proteomes" id="UP000069620"/>
    </source>
</evidence>
<comment type="caution">
    <text evidence="2">The sequence shown here is derived from an EMBL/GenBank/DDBJ whole genome shotgun (WGS) entry which is preliminary data.</text>
</comment>
<protein>
    <recommendedName>
        <fullName evidence="4">Transmembrane protein</fullName>
    </recommendedName>
</protein>
<name>A0A100VUQ4_9MYCO</name>
<dbReference type="Proteomes" id="UP000069620">
    <property type="component" value="Unassembled WGS sequence"/>
</dbReference>
<proteinExistence type="predicted"/>
<dbReference type="AlphaFoldDB" id="A0A100VUQ4"/>
<evidence type="ECO:0000313" key="2">
    <source>
        <dbReference type="EMBL" id="GAS86416.1"/>
    </source>
</evidence>
<dbReference type="STRING" id="146020.RMCB_0512"/>
<evidence type="ECO:0000256" key="1">
    <source>
        <dbReference type="SAM" id="Phobius"/>
    </source>
</evidence>
<keyword evidence="1" id="KW-0812">Transmembrane</keyword>
<keyword evidence="1" id="KW-0472">Membrane</keyword>
<feature type="transmembrane region" description="Helical" evidence="1">
    <location>
        <begin position="66"/>
        <end position="91"/>
    </location>
</feature>
<accession>A0A100VUQ4</accession>
<organism evidence="2 3">
    <name type="scientific">Mycolicibacterium brisbanense</name>
    <dbReference type="NCBI Taxonomy" id="146020"/>
    <lineage>
        <taxon>Bacteria</taxon>
        <taxon>Bacillati</taxon>
        <taxon>Actinomycetota</taxon>
        <taxon>Actinomycetes</taxon>
        <taxon>Mycobacteriales</taxon>
        <taxon>Mycobacteriaceae</taxon>
        <taxon>Mycolicibacterium</taxon>
    </lineage>
</organism>